<organism evidence="2 3">
    <name type="scientific">Cymbomonas tetramitiformis</name>
    <dbReference type="NCBI Taxonomy" id="36881"/>
    <lineage>
        <taxon>Eukaryota</taxon>
        <taxon>Viridiplantae</taxon>
        <taxon>Chlorophyta</taxon>
        <taxon>Pyramimonadophyceae</taxon>
        <taxon>Pyramimonadales</taxon>
        <taxon>Pyramimonadaceae</taxon>
        <taxon>Cymbomonas</taxon>
    </lineage>
</organism>
<reference evidence="2 3" key="1">
    <citation type="journal article" date="2015" name="Genome Biol. Evol.">
        <title>Comparative Genomics of a Bacterivorous Green Alga Reveals Evolutionary Causalities and Consequences of Phago-Mixotrophic Mode of Nutrition.</title>
        <authorList>
            <person name="Burns J.A."/>
            <person name="Paasch A."/>
            <person name="Narechania A."/>
            <person name="Kim E."/>
        </authorList>
    </citation>
    <scope>NUCLEOTIDE SEQUENCE [LARGE SCALE GENOMIC DNA]</scope>
    <source>
        <strain evidence="2 3">PLY_AMNH</strain>
    </source>
</reference>
<keyword evidence="1" id="KW-0812">Transmembrane</keyword>
<proteinExistence type="predicted"/>
<evidence type="ECO:0000313" key="2">
    <source>
        <dbReference type="EMBL" id="KAK3233418.1"/>
    </source>
</evidence>
<keyword evidence="3" id="KW-1185">Reference proteome</keyword>
<comment type="caution">
    <text evidence="2">The sequence shown here is derived from an EMBL/GenBank/DDBJ whole genome shotgun (WGS) entry which is preliminary data.</text>
</comment>
<keyword evidence="1" id="KW-0472">Membrane</keyword>
<accession>A0AAE0BCH5</accession>
<dbReference type="InterPro" id="IPR046509">
    <property type="entry name" value="DUF6687"/>
</dbReference>
<feature type="transmembrane region" description="Helical" evidence="1">
    <location>
        <begin position="15"/>
        <end position="34"/>
    </location>
</feature>
<protein>
    <submittedName>
        <fullName evidence="2">Uncharacterized protein</fullName>
    </submittedName>
</protein>
<name>A0AAE0BCH5_9CHLO</name>
<keyword evidence="1" id="KW-1133">Transmembrane helix</keyword>
<dbReference type="Pfam" id="PF20392">
    <property type="entry name" value="DUF6687"/>
    <property type="match status" value="1"/>
</dbReference>
<sequence>MAPSVYLDGLLNSRYTVSYLGAAAIFSAGAIVWFRRVRDQTRKPSLRYVEYESRKVVTHGASKTLVVDCLHPTCVNLTHHKGSNTPDSVKGDSSGAWNILRPRRIPLQVSVA</sequence>
<dbReference type="Proteomes" id="UP001190700">
    <property type="component" value="Unassembled WGS sequence"/>
</dbReference>
<dbReference type="AlphaFoldDB" id="A0AAE0BCH5"/>
<dbReference type="EMBL" id="LGRX02035719">
    <property type="protein sequence ID" value="KAK3233418.1"/>
    <property type="molecule type" value="Genomic_DNA"/>
</dbReference>
<evidence type="ECO:0000256" key="1">
    <source>
        <dbReference type="SAM" id="Phobius"/>
    </source>
</evidence>
<gene>
    <name evidence="2" type="ORF">CYMTET_56292</name>
</gene>
<evidence type="ECO:0000313" key="3">
    <source>
        <dbReference type="Proteomes" id="UP001190700"/>
    </source>
</evidence>